<evidence type="ECO:0000313" key="1">
    <source>
        <dbReference type="EMBL" id="CAI6344794.1"/>
    </source>
</evidence>
<dbReference type="Proteomes" id="UP001160148">
    <property type="component" value="Unassembled WGS sequence"/>
</dbReference>
<dbReference type="PANTHER" id="PTHR31511">
    <property type="entry name" value="PROTEIN CBG23764"/>
    <property type="match status" value="1"/>
</dbReference>
<dbReference type="EMBL" id="CARXXK010000001">
    <property type="protein sequence ID" value="CAI6344794.1"/>
    <property type="molecule type" value="Genomic_DNA"/>
</dbReference>
<comment type="caution">
    <text evidence="1">The sequence shown here is derived from an EMBL/GenBank/DDBJ whole genome shotgun (WGS) entry which is preliminary data.</text>
</comment>
<organism evidence="1 2">
    <name type="scientific">Macrosiphum euphorbiae</name>
    <name type="common">potato aphid</name>
    <dbReference type="NCBI Taxonomy" id="13131"/>
    <lineage>
        <taxon>Eukaryota</taxon>
        <taxon>Metazoa</taxon>
        <taxon>Ecdysozoa</taxon>
        <taxon>Arthropoda</taxon>
        <taxon>Hexapoda</taxon>
        <taxon>Insecta</taxon>
        <taxon>Pterygota</taxon>
        <taxon>Neoptera</taxon>
        <taxon>Paraneoptera</taxon>
        <taxon>Hemiptera</taxon>
        <taxon>Sternorrhyncha</taxon>
        <taxon>Aphidomorpha</taxon>
        <taxon>Aphidoidea</taxon>
        <taxon>Aphididae</taxon>
        <taxon>Macrosiphini</taxon>
        <taxon>Macrosiphum</taxon>
    </lineage>
</organism>
<accession>A0AAV0VMD3</accession>
<name>A0AAV0VMD3_9HEMI</name>
<protein>
    <submittedName>
        <fullName evidence="1">Uncharacterized protein</fullName>
    </submittedName>
</protein>
<sequence>MNATTSEFREVASVFNGLSKNFFKKNIENIMDYRVFLEQSRLSIRDLLFNSIQQGSIKYSIKVESTYEIPNTDVRENRAFKTKCRSMFLDTDINNSLDEDFIKIIQEENDMMLKGSGFSLVSIDGILININKYTPLGGSSYIPLPECLERKKATINVQNTDNKCFKYSILAKLVDPVNNFRIGSNYTEVENSYDFSNLNFPVTLNDVGKFEKKKSRSIS</sequence>
<gene>
    <name evidence="1" type="ORF">MEUPH1_LOCUS1881</name>
</gene>
<dbReference type="AlphaFoldDB" id="A0AAV0VMD3"/>
<keyword evidence="2" id="KW-1185">Reference proteome</keyword>
<proteinExistence type="predicted"/>
<dbReference type="PANTHER" id="PTHR31511:SF12">
    <property type="entry name" value="RHO TERMINATION FACTOR N-TERMINAL DOMAIN-CONTAINING PROTEIN"/>
    <property type="match status" value="1"/>
</dbReference>
<reference evidence="1 2" key="1">
    <citation type="submission" date="2023-01" db="EMBL/GenBank/DDBJ databases">
        <authorList>
            <person name="Whitehead M."/>
        </authorList>
    </citation>
    <scope>NUCLEOTIDE SEQUENCE [LARGE SCALE GENOMIC DNA]</scope>
</reference>
<evidence type="ECO:0000313" key="2">
    <source>
        <dbReference type="Proteomes" id="UP001160148"/>
    </source>
</evidence>